<keyword evidence="2 5" id="KW-0064">Aspartyl protease</keyword>
<reference evidence="8 9" key="1">
    <citation type="journal article" date="2018" name="Front. Microbiol.">
        <title>Prospects for Fungal Bioremediation of Acidic Radioactive Waste Sites: Characterization and Genome Sequence of Rhodotorula taiwanensis MD1149.</title>
        <authorList>
            <person name="Tkavc R."/>
            <person name="Matrosova V.Y."/>
            <person name="Grichenko O.E."/>
            <person name="Gostincar C."/>
            <person name="Volpe R.P."/>
            <person name="Klimenkova P."/>
            <person name="Gaidamakova E.K."/>
            <person name="Zhou C.E."/>
            <person name="Stewart B.J."/>
            <person name="Lyman M.G."/>
            <person name="Malfatti S.A."/>
            <person name="Rubinfeld B."/>
            <person name="Courtot M."/>
            <person name="Singh J."/>
            <person name="Dalgard C.L."/>
            <person name="Hamilton T."/>
            <person name="Frey K.G."/>
            <person name="Gunde-Cimerman N."/>
            <person name="Dugan L."/>
            <person name="Daly M.J."/>
        </authorList>
    </citation>
    <scope>NUCLEOTIDE SEQUENCE [LARGE SCALE GENOMIC DNA]</scope>
    <source>
        <strain evidence="8 9">MD1149</strain>
    </source>
</reference>
<dbReference type="PRINTS" id="PR00792">
    <property type="entry name" value="PEPSIN"/>
</dbReference>
<dbReference type="PANTHER" id="PTHR47966">
    <property type="entry name" value="BETA-SITE APP-CLEAVING ENZYME, ISOFORM A-RELATED"/>
    <property type="match status" value="1"/>
</dbReference>
<sequence length="430" mass="44546">MPLLVASAAVTLAALATVQAAPASPAPATIAIPLEKRVVPDDHRLVNEQGVVNFAVLDQTLSNLKGKYAQTGQAAERNVGHRPFASGNSRRLARRLARRASTGSESLSSYQNDNLWAGRISIGTPAQSFLMDFDTGSSDLWVPSSQCTTSACSGKDKYSASSSSTSQAQSGKQLNVQYGDGSTASGPVYSDSVTIGGLTATGQTFGTATTLTGNFGSSPSDGLVGMAYPALSQLQVSPFFNTLWSEGHVARNVFSFRLAAGNSAPSELYLGGLNSAKFVAGTTGYTPVISQSYWAINTNVQVNGQSVSGLGTLNAIADTGTTLIVVPTADAQTFWSSVPGAAPYSGGGGYYTFPCNSAPSVTFQFPGSSTKWPVPYLNLGTVSYGSSQCVGAIVGQDSGLNAWILGDSFLKGVYSTFDFANNRVGFSKLA</sequence>
<dbReference type="InterPro" id="IPR033121">
    <property type="entry name" value="PEPTIDASE_A1"/>
</dbReference>
<dbReference type="GO" id="GO:0004190">
    <property type="term" value="F:aspartic-type endopeptidase activity"/>
    <property type="evidence" value="ECO:0007669"/>
    <property type="project" value="UniProtKB-KW"/>
</dbReference>
<dbReference type="InterPro" id="IPR001969">
    <property type="entry name" value="Aspartic_peptidase_AS"/>
</dbReference>
<dbReference type="FunFam" id="2.40.70.10:FF:000008">
    <property type="entry name" value="Cathepsin D"/>
    <property type="match status" value="1"/>
</dbReference>
<accession>A0A2S5B215</accession>
<keyword evidence="6" id="KW-0732">Signal</keyword>
<evidence type="ECO:0000259" key="7">
    <source>
        <dbReference type="PROSITE" id="PS51767"/>
    </source>
</evidence>
<keyword evidence="5" id="KW-0645">Protease</keyword>
<dbReference type="OrthoDB" id="15189at2759"/>
<dbReference type="STRING" id="741276.A0A2S5B215"/>
<name>A0A2S5B215_9BASI</name>
<evidence type="ECO:0000256" key="3">
    <source>
        <dbReference type="PIRSR" id="PIRSR601461-1"/>
    </source>
</evidence>
<keyword evidence="5" id="KW-0378">Hydrolase</keyword>
<keyword evidence="9" id="KW-1185">Reference proteome</keyword>
<evidence type="ECO:0000313" key="9">
    <source>
        <dbReference type="Proteomes" id="UP000237144"/>
    </source>
</evidence>
<evidence type="ECO:0000256" key="4">
    <source>
        <dbReference type="PIRSR" id="PIRSR601461-2"/>
    </source>
</evidence>
<dbReference type="CDD" id="cd05471">
    <property type="entry name" value="pepsin_like"/>
    <property type="match status" value="1"/>
</dbReference>
<feature type="domain" description="Peptidase A1" evidence="7">
    <location>
        <begin position="116"/>
        <end position="427"/>
    </location>
</feature>
<dbReference type="PANTHER" id="PTHR47966:SF51">
    <property type="entry name" value="BETA-SITE APP-CLEAVING ENZYME, ISOFORM A-RELATED"/>
    <property type="match status" value="1"/>
</dbReference>
<evidence type="ECO:0000256" key="6">
    <source>
        <dbReference type="SAM" id="SignalP"/>
    </source>
</evidence>
<feature type="active site" evidence="3">
    <location>
        <position position="318"/>
    </location>
</feature>
<proteinExistence type="inferred from homology"/>
<dbReference type="Gene3D" id="2.40.70.10">
    <property type="entry name" value="Acid Proteases"/>
    <property type="match status" value="2"/>
</dbReference>
<dbReference type="EMBL" id="PJQD01000097">
    <property type="protein sequence ID" value="POY70805.1"/>
    <property type="molecule type" value="Genomic_DNA"/>
</dbReference>
<dbReference type="GO" id="GO:0006508">
    <property type="term" value="P:proteolysis"/>
    <property type="evidence" value="ECO:0007669"/>
    <property type="project" value="UniProtKB-KW"/>
</dbReference>
<feature type="disulfide bond" evidence="4">
    <location>
        <begin position="147"/>
        <end position="152"/>
    </location>
</feature>
<feature type="active site" evidence="3">
    <location>
        <position position="134"/>
    </location>
</feature>
<dbReference type="PROSITE" id="PS00141">
    <property type="entry name" value="ASP_PROTEASE"/>
    <property type="match status" value="2"/>
</dbReference>
<dbReference type="InterPro" id="IPR034164">
    <property type="entry name" value="Pepsin-like_dom"/>
</dbReference>
<comment type="caution">
    <text evidence="8">The sequence shown here is derived from an EMBL/GenBank/DDBJ whole genome shotgun (WGS) entry which is preliminary data.</text>
</comment>
<protein>
    <recommendedName>
        <fullName evidence="7">Peptidase A1 domain-containing protein</fullName>
    </recommendedName>
</protein>
<evidence type="ECO:0000256" key="1">
    <source>
        <dbReference type="ARBA" id="ARBA00007447"/>
    </source>
</evidence>
<feature type="signal peptide" evidence="6">
    <location>
        <begin position="1"/>
        <end position="20"/>
    </location>
</feature>
<dbReference type="Proteomes" id="UP000237144">
    <property type="component" value="Unassembled WGS sequence"/>
</dbReference>
<dbReference type="Pfam" id="PF00026">
    <property type="entry name" value="Asp"/>
    <property type="match status" value="1"/>
</dbReference>
<comment type="similarity">
    <text evidence="1 5">Belongs to the peptidase A1 family.</text>
</comment>
<evidence type="ECO:0000256" key="5">
    <source>
        <dbReference type="RuleBase" id="RU000454"/>
    </source>
</evidence>
<feature type="chain" id="PRO_5015770042" description="Peptidase A1 domain-containing protein" evidence="6">
    <location>
        <begin position="21"/>
        <end position="430"/>
    </location>
</feature>
<evidence type="ECO:0000256" key="2">
    <source>
        <dbReference type="ARBA" id="ARBA00022750"/>
    </source>
</evidence>
<dbReference type="InterPro" id="IPR021109">
    <property type="entry name" value="Peptidase_aspartic_dom_sf"/>
</dbReference>
<keyword evidence="4" id="KW-1015">Disulfide bond</keyword>
<dbReference type="PROSITE" id="PS51767">
    <property type="entry name" value="PEPTIDASE_A1"/>
    <property type="match status" value="1"/>
</dbReference>
<dbReference type="InterPro" id="IPR001461">
    <property type="entry name" value="Aspartic_peptidase_A1"/>
</dbReference>
<organism evidence="8 9">
    <name type="scientific">Rhodotorula taiwanensis</name>
    <dbReference type="NCBI Taxonomy" id="741276"/>
    <lineage>
        <taxon>Eukaryota</taxon>
        <taxon>Fungi</taxon>
        <taxon>Dikarya</taxon>
        <taxon>Basidiomycota</taxon>
        <taxon>Pucciniomycotina</taxon>
        <taxon>Microbotryomycetes</taxon>
        <taxon>Sporidiobolales</taxon>
        <taxon>Sporidiobolaceae</taxon>
        <taxon>Rhodotorula</taxon>
    </lineage>
</organism>
<dbReference type="SUPFAM" id="SSF50630">
    <property type="entry name" value="Acid proteases"/>
    <property type="match status" value="1"/>
</dbReference>
<gene>
    <name evidence="8" type="ORF">BMF94_6217</name>
</gene>
<dbReference type="AlphaFoldDB" id="A0A2S5B215"/>
<evidence type="ECO:0000313" key="8">
    <source>
        <dbReference type="EMBL" id="POY70805.1"/>
    </source>
</evidence>